<sequence length="697" mass="76314">MKQLSHILLRLDPAAPLARRHLLLLELLEWLRGNRRSVEATLGRLQTLADALTSHPDAARRLAQIWQQLVQTVDATTLLADFGFAPRSAFFSEFSERLRYKLLPGTPETADASALFMLMRPTAFDAKWLTQADEALLDRLLGFLRQGAAEPPRLAYDAGVAPASAATSGEGAEPAVNAWQHTLLDAITYCAGQVSATGFAPELRLRMSEPAKEARPFHALPADAEAFRQAFLAQLRDEAAVQAALVGLRDRLDACRQAAAGVYAHLEEHGVSVGLVFRLRQLRERLLRIRELVDCLRASSQAGSAARFMARLIQVGEERRSIRALVGTNSSLLAAKVTERSAETGSQYITRTRRQFAAMFRKAAAGGTLMSVTTCLKFAILALGLSAFWGGFFAGVNYALSFVVIHLLHWTVATKQPAMTAPAMATKLADITSHDKVEAFVDEVTHLVRSQVAAVLGNVLFVIPSVLAISFGLLWALGHHVLDPIQGVTVLQHLTVLGPTLFFAAFTGVLLFAASIIGGWVENWFVLHRLDSAMRYNPRITRWLGEARADRWAHFMRRNITGLTSNISLGFMLGLVPAFAAFFGLGLDVRHVTLSTGQIAAAAAAIGWGVVHLPVFWWCLVAIPLTGMFNVGVSFYLAFLLALRSQNVSRLDRRRVYGAMLSRLWRKPWAFLWPPKTAATAPQTGVASDNPESTASR</sequence>
<evidence type="ECO:0008006" key="5">
    <source>
        <dbReference type="Google" id="ProtNLM"/>
    </source>
</evidence>
<feature type="transmembrane region" description="Helical" evidence="2">
    <location>
        <begin position="566"/>
        <end position="587"/>
    </location>
</feature>
<evidence type="ECO:0000256" key="2">
    <source>
        <dbReference type="SAM" id="Phobius"/>
    </source>
</evidence>
<feature type="compositionally biased region" description="Polar residues" evidence="1">
    <location>
        <begin position="680"/>
        <end position="697"/>
    </location>
</feature>
<dbReference type="Proteomes" id="UP000461670">
    <property type="component" value="Unassembled WGS sequence"/>
</dbReference>
<feature type="transmembrane region" description="Helical" evidence="2">
    <location>
        <begin position="389"/>
        <end position="410"/>
    </location>
</feature>
<evidence type="ECO:0000256" key="1">
    <source>
        <dbReference type="SAM" id="MobiDB-lite"/>
    </source>
</evidence>
<organism evidence="3 4">
    <name type="scientific">Paracidovorax wautersii</name>
    <dbReference type="NCBI Taxonomy" id="1177982"/>
    <lineage>
        <taxon>Bacteria</taxon>
        <taxon>Pseudomonadati</taxon>
        <taxon>Pseudomonadota</taxon>
        <taxon>Betaproteobacteria</taxon>
        <taxon>Burkholderiales</taxon>
        <taxon>Comamonadaceae</taxon>
        <taxon>Paracidovorax</taxon>
    </lineage>
</organism>
<keyword evidence="2" id="KW-0472">Membrane</keyword>
<keyword evidence="2" id="KW-1133">Transmembrane helix</keyword>
<dbReference type="InterPro" id="IPR011385">
    <property type="entry name" value="Site-sp_rcmbase"/>
</dbReference>
<dbReference type="AlphaFoldDB" id="A0A7V8FNC0"/>
<dbReference type="PIRSF" id="PIRSF015380">
    <property type="entry name" value="Site-sp_rcmb"/>
    <property type="match status" value="1"/>
</dbReference>
<comment type="caution">
    <text evidence="3">The sequence shown here is derived from an EMBL/GenBank/DDBJ whole genome shotgun (WGS) entry which is preliminary data.</text>
</comment>
<proteinExistence type="predicted"/>
<reference evidence="4" key="1">
    <citation type="journal article" date="2020" name="MBio">
        <title>Horizontal gene transfer to a defensive symbiont with a reduced genome amongst a multipartite beetle microbiome.</title>
        <authorList>
            <person name="Waterworth S.C."/>
            <person name="Florez L.V."/>
            <person name="Rees E.R."/>
            <person name="Hertweck C."/>
            <person name="Kaltenpoth M."/>
            <person name="Kwan J.C."/>
        </authorList>
    </citation>
    <scope>NUCLEOTIDE SEQUENCE [LARGE SCALE GENOMIC DNA]</scope>
</reference>
<gene>
    <name evidence="3" type="ORF">GAK30_02223</name>
</gene>
<evidence type="ECO:0000313" key="3">
    <source>
        <dbReference type="EMBL" id="KAF1020835.1"/>
    </source>
</evidence>
<dbReference type="EMBL" id="WNDQ01000029">
    <property type="protein sequence ID" value="KAF1020835.1"/>
    <property type="molecule type" value="Genomic_DNA"/>
</dbReference>
<name>A0A7V8FNC0_9BURK</name>
<feature type="region of interest" description="Disordered" evidence="1">
    <location>
        <begin position="678"/>
        <end position="697"/>
    </location>
</feature>
<evidence type="ECO:0000313" key="4">
    <source>
        <dbReference type="Proteomes" id="UP000461670"/>
    </source>
</evidence>
<protein>
    <recommendedName>
        <fullName evidence="5">Site-specific recombinase</fullName>
    </recommendedName>
</protein>
<feature type="transmembrane region" description="Helical" evidence="2">
    <location>
        <begin position="455"/>
        <end position="477"/>
    </location>
</feature>
<keyword evidence="2" id="KW-0812">Transmembrane</keyword>
<feature type="transmembrane region" description="Helical" evidence="2">
    <location>
        <begin position="615"/>
        <end position="643"/>
    </location>
</feature>
<accession>A0A7V8FNC0</accession>
<dbReference type="Pfam" id="PF10136">
    <property type="entry name" value="SpecificRecomb"/>
    <property type="match status" value="1"/>
</dbReference>
<feature type="transmembrane region" description="Helical" evidence="2">
    <location>
        <begin position="497"/>
        <end position="521"/>
    </location>
</feature>